<evidence type="ECO:0000313" key="2">
    <source>
        <dbReference type="EMBL" id="KAK1504491.1"/>
    </source>
</evidence>
<protein>
    <recommendedName>
        <fullName evidence="4">ADP-ribosylation factor</fullName>
    </recommendedName>
</protein>
<organism evidence="2 3">
    <name type="scientific">Colletotrichum tamarilloi</name>
    <dbReference type="NCBI Taxonomy" id="1209934"/>
    <lineage>
        <taxon>Eukaryota</taxon>
        <taxon>Fungi</taxon>
        <taxon>Dikarya</taxon>
        <taxon>Ascomycota</taxon>
        <taxon>Pezizomycotina</taxon>
        <taxon>Sordariomycetes</taxon>
        <taxon>Hypocreomycetidae</taxon>
        <taxon>Glomerellales</taxon>
        <taxon>Glomerellaceae</taxon>
        <taxon>Colletotrichum</taxon>
        <taxon>Colletotrichum acutatum species complex</taxon>
    </lineage>
</organism>
<dbReference type="RefSeq" id="XP_060385250.1">
    <property type="nucleotide sequence ID" value="XM_060519829.1"/>
</dbReference>
<evidence type="ECO:0000256" key="1">
    <source>
        <dbReference type="SAM" id="Phobius"/>
    </source>
</evidence>
<proteinExistence type="predicted"/>
<comment type="caution">
    <text evidence="2">The sequence shown here is derived from an EMBL/GenBank/DDBJ whole genome shotgun (WGS) entry which is preliminary data.</text>
</comment>
<name>A0ABQ9RII6_9PEZI</name>
<accession>A0ABQ9RII6</accession>
<keyword evidence="1" id="KW-0472">Membrane</keyword>
<reference evidence="2 3" key="1">
    <citation type="submission" date="2016-10" db="EMBL/GenBank/DDBJ databases">
        <title>The genome sequence of Colletotrichum fioriniae PJ7.</title>
        <authorList>
            <person name="Baroncelli R."/>
        </authorList>
    </citation>
    <scope>NUCLEOTIDE SEQUENCE [LARGE SCALE GENOMIC DNA]</scope>
    <source>
        <strain evidence="2 3">Tom-12</strain>
    </source>
</reference>
<keyword evidence="1" id="KW-1133">Transmembrane helix</keyword>
<gene>
    <name evidence="2" type="ORF">CTAM01_03798</name>
</gene>
<dbReference type="Proteomes" id="UP001227543">
    <property type="component" value="Unassembled WGS sequence"/>
</dbReference>
<sequence length="583" mass="66550">MSREEFWGENREMIWLTAEYQTRVEKAVDEGFVKSGLSHPWISTSPRQNVPTYYVRHFGSHPDPCDVVHEDLSARELFTHFDEEASDATEPFRRLIILEDVDPRMAEMLGVKLDIPPEFWLAHCDQTCRFNPVDGFRNRQGRSKYWRVLVPQVRKAPSTVEQEDTECRIEVGAFDRFSVVLPKKKALGYIEFYGIVSFWGMTHGENGWTLVILVDPRQTSLRKLKGEQKTDCISLSNDEYTRRRITKEVIVGGNHAPLDAPYASALYNDLRRAYDENVDIISDLRDPFVATVPVRNLVFSLWEDFVCVFQSTLLDELLEDEAQWRDFSGAAAAKRLESSSDMDGYQRIVNLGRDIREKRRLIKDVKDSFIAPDVDQWGADFGITALTFGSVMDSTQGVAVEQQQGMESTQGVAVEQQQGMESTQGVAVEQQQGMDSAQRQVAMEQRRWNKLDGMLLEVEGTFGTFMDNFAKRANMQRLFANNRQARSAGQLTKLATVAVPFSIVSAIFSMGGDFAAGERLFWVYWGVSLPVTGLLLIWIIFSVEISDCRKKIEDHLKKAWPKRMKDRHHCKNCTCNKGSDEEV</sequence>
<evidence type="ECO:0000313" key="3">
    <source>
        <dbReference type="Proteomes" id="UP001227543"/>
    </source>
</evidence>
<keyword evidence="1" id="KW-0812">Transmembrane</keyword>
<keyword evidence="3" id="KW-1185">Reference proteome</keyword>
<dbReference type="GeneID" id="85404067"/>
<feature type="transmembrane region" description="Helical" evidence="1">
    <location>
        <begin position="522"/>
        <end position="541"/>
    </location>
</feature>
<evidence type="ECO:0008006" key="4">
    <source>
        <dbReference type="Google" id="ProtNLM"/>
    </source>
</evidence>
<dbReference type="EMBL" id="MLFU01000009">
    <property type="protein sequence ID" value="KAK1504491.1"/>
    <property type="molecule type" value="Genomic_DNA"/>
</dbReference>